<sequence>MTSFVFPGIEVSVMAGGVSAIFDLYPGADLPVIGPGGLHRVIPPPEAP</sequence>
<keyword evidence="2" id="KW-1185">Reference proteome</keyword>
<dbReference type="RefSeq" id="WP_166855458.1">
    <property type="nucleotide sequence ID" value="NZ_CP063989.1"/>
</dbReference>
<gene>
    <name evidence="1" type="ORF">ID810_04510</name>
</gene>
<organism evidence="1 2">
    <name type="scientific">Actinomyces respiraculi</name>
    <dbReference type="NCBI Taxonomy" id="2744574"/>
    <lineage>
        <taxon>Bacteria</taxon>
        <taxon>Bacillati</taxon>
        <taxon>Actinomycetota</taxon>
        <taxon>Actinomycetes</taxon>
        <taxon>Actinomycetales</taxon>
        <taxon>Actinomycetaceae</taxon>
        <taxon>Actinomyces</taxon>
    </lineage>
</organism>
<dbReference type="KEGG" id="arep:ID810_04510"/>
<evidence type="ECO:0000313" key="1">
    <source>
        <dbReference type="EMBL" id="QPL06182.1"/>
    </source>
</evidence>
<dbReference type="AlphaFoldDB" id="A0A7T0LM62"/>
<dbReference type="Proteomes" id="UP000594637">
    <property type="component" value="Chromosome"/>
</dbReference>
<name>A0A7T0LM62_9ACTO</name>
<reference evidence="1 2" key="1">
    <citation type="submission" date="2020-11" db="EMBL/GenBank/DDBJ databases">
        <title>Actinomyces sp. ZJ750.</title>
        <authorList>
            <person name="Zhou J."/>
        </authorList>
    </citation>
    <scope>NUCLEOTIDE SEQUENCE [LARGE SCALE GENOMIC DNA]</scope>
    <source>
        <strain evidence="1 2">ZJ750</strain>
    </source>
</reference>
<evidence type="ECO:0000313" key="2">
    <source>
        <dbReference type="Proteomes" id="UP000594637"/>
    </source>
</evidence>
<proteinExistence type="predicted"/>
<dbReference type="EMBL" id="CP063989">
    <property type="protein sequence ID" value="QPL06182.1"/>
    <property type="molecule type" value="Genomic_DNA"/>
</dbReference>
<accession>A0A7T0LM62</accession>
<protein>
    <submittedName>
        <fullName evidence="1">Uncharacterized protein</fullName>
    </submittedName>
</protein>